<protein>
    <submittedName>
        <fullName evidence="1">Uncharacterized protein</fullName>
    </submittedName>
</protein>
<reference evidence="1 2" key="1">
    <citation type="submission" date="2020-08" db="EMBL/GenBank/DDBJ databases">
        <title>Genomic Encyclopedia of Type Strains, Phase IV (KMG-IV): sequencing the most valuable type-strain genomes for metagenomic binning, comparative biology and taxonomic classification.</title>
        <authorList>
            <person name="Goeker M."/>
        </authorList>
    </citation>
    <scope>NUCLEOTIDE SEQUENCE [LARGE SCALE GENOMIC DNA]</scope>
    <source>
        <strain evidence="1 2">DSM 25622</strain>
    </source>
</reference>
<keyword evidence="2" id="KW-1185">Reference proteome</keyword>
<evidence type="ECO:0000313" key="2">
    <source>
        <dbReference type="Proteomes" id="UP000580654"/>
    </source>
</evidence>
<dbReference type="AlphaFoldDB" id="A0A840Y866"/>
<comment type="caution">
    <text evidence="1">The sequence shown here is derived from an EMBL/GenBank/DDBJ whole genome shotgun (WGS) entry which is preliminary data.</text>
</comment>
<dbReference type="EMBL" id="JACIJD010000002">
    <property type="protein sequence ID" value="MBB5692567.1"/>
    <property type="molecule type" value="Genomic_DNA"/>
</dbReference>
<accession>A0A840Y866</accession>
<dbReference type="InterPro" id="IPR011009">
    <property type="entry name" value="Kinase-like_dom_sf"/>
</dbReference>
<gene>
    <name evidence="1" type="ORF">FHS87_000582</name>
</gene>
<sequence>MIVYGDAPRRVDPRAALDELEGALHRLQPMPPGLERHAALISALIAAGELAQGLADAEFAARGKDSASPGPDAAMALLARLAEAAWASWQSGFTSLALPPRAEIAALRAAPMPAGIETKRAEGFAYYALYPEAYALAATALPEASWRVIGLRSIGTTLAAMAAAGLGAPVPRTLRPVGHPFRREMAVEEGLAAHLIAPSPARFALVDEGPGLSGSSLGAAIGFLQDRGVAPGRIHLIPGHGGDPGPEADPRIRDLWSRVARHPASFEDLLLHAERPEHRLEGWAAALLGPGEAPLRDISGGAWRSGPEGGWPPVHPFMERRKFLHRARGGTWLLKFAGLGAEGEAAAAWDRALHDAGFTPPVAGFLHGFLVERWVEGRPLDPAATDRAALVAHLGRYLGFRARTMPAAPESGATVEALWEMARANAREGLGEAAALGMERWKPLLPRLGAAIRRVHTDNRLHAWEWLVLPGGGLLKTDAVDHAASHDLIGCQDIAWDVAGAAAEFRLSAGERAALCGRVAQESGRAVDEELLAFLTPCYLAFQLGYYSMAAGAWGGNAGEAARARAAVARYAEALGRVLQQS</sequence>
<dbReference type="RefSeq" id="WP_184513668.1">
    <property type="nucleotide sequence ID" value="NZ_JACIJD010000002.1"/>
</dbReference>
<dbReference type="Proteomes" id="UP000580654">
    <property type="component" value="Unassembled WGS sequence"/>
</dbReference>
<name>A0A840Y866_9PROT</name>
<organism evidence="1 2">
    <name type="scientific">Muricoccus pecuniae</name>
    <dbReference type="NCBI Taxonomy" id="693023"/>
    <lineage>
        <taxon>Bacteria</taxon>
        <taxon>Pseudomonadati</taxon>
        <taxon>Pseudomonadota</taxon>
        <taxon>Alphaproteobacteria</taxon>
        <taxon>Acetobacterales</taxon>
        <taxon>Roseomonadaceae</taxon>
        <taxon>Muricoccus</taxon>
    </lineage>
</organism>
<dbReference type="SUPFAM" id="SSF56112">
    <property type="entry name" value="Protein kinase-like (PK-like)"/>
    <property type="match status" value="1"/>
</dbReference>
<proteinExistence type="predicted"/>
<evidence type="ECO:0000313" key="1">
    <source>
        <dbReference type="EMBL" id="MBB5692567.1"/>
    </source>
</evidence>